<keyword evidence="1" id="KW-0472">Membrane</keyword>
<organism evidence="2 3">
    <name type="scientific">Paenibacillus macquariensis</name>
    <dbReference type="NCBI Taxonomy" id="948756"/>
    <lineage>
        <taxon>Bacteria</taxon>
        <taxon>Bacillati</taxon>
        <taxon>Bacillota</taxon>
        <taxon>Bacilli</taxon>
        <taxon>Bacillales</taxon>
        <taxon>Paenibacillaceae</taxon>
        <taxon>Paenibacillus</taxon>
    </lineage>
</organism>
<keyword evidence="3" id="KW-1185">Reference proteome</keyword>
<feature type="transmembrane region" description="Helical" evidence="1">
    <location>
        <begin position="49"/>
        <end position="70"/>
    </location>
</feature>
<evidence type="ECO:0000256" key="1">
    <source>
        <dbReference type="SAM" id="Phobius"/>
    </source>
</evidence>
<reference evidence="2 3" key="1">
    <citation type="submission" date="2017-01" db="EMBL/GenBank/DDBJ databases">
        <authorList>
            <person name="Varghese N."/>
            <person name="Submissions S."/>
        </authorList>
    </citation>
    <scope>NUCLEOTIDE SEQUENCE [LARGE SCALE GENOMIC DNA]</scope>
    <source>
        <strain evidence="2 3">ATCC 23464</strain>
    </source>
</reference>
<protein>
    <submittedName>
        <fullName evidence="2">Uncharacterized protein</fullName>
    </submittedName>
</protein>
<dbReference type="Proteomes" id="UP000186666">
    <property type="component" value="Unassembled WGS sequence"/>
</dbReference>
<name>A0ABY1K0G7_9BACL</name>
<comment type="caution">
    <text evidence="2">The sequence shown here is derived from an EMBL/GenBank/DDBJ whole genome shotgun (WGS) entry which is preliminary data.</text>
</comment>
<accession>A0ABY1K0G7</accession>
<dbReference type="RefSeq" id="WP_068592451.1">
    <property type="nucleotide sequence ID" value="NZ_FTNK01000006.1"/>
</dbReference>
<dbReference type="EMBL" id="FTNK01000006">
    <property type="protein sequence ID" value="SIR08131.1"/>
    <property type="molecule type" value="Genomic_DNA"/>
</dbReference>
<keyword evidence="1" id="KW-1133">Transmembrane helix</keyword>
<evidence type="ECO:0000313" key="2">
    <source>
        <dbReference type="EMBL" id="SIR08131.1"/>
    </source>
</evidence>
<keyword evidence="1" id="KW-0812">Transmembrane</keyword>
<proteinExistence type="predicted"/>
<evidence type="ECO:0000313" key="3">
    <source>
        <dbReference type="Proteomes" id="UP000186666"/>
    </source>
</evidence>
<sequence length="71" mass="7098">MTVAIANVIGTTSLIGFGSSVTGVTLDGGNIDLTIGTIPSGPLINVAFFMPHAGMITSIAAFLSTTVALLF</sequence>
<gene>
    <name evidence="2" type="ORF">SAMN05421578_106318</name>
</gene>